<proteinExistence type="predicted"/>
<name>A0A9X2VNH9_9PSEU</name>
<evidence type="ECO:0000313" key="7">
    <source>
        <dbReference type="Proteomes" id="UP001141259"/>
    </source>
</evidence>
<keyword evidence="7" id="KW-1185">Reference proteome</keyword>
<dbReference type="GO" id="GO:0016020">
    <property type="term" value="C:membrane"/>
    <property type="evidence" value="ECO:0007669"/>
    <property type="project" value="UniProtKB-SubCell"/>
</dbReference>
<comment type="caution">
    <text evidence="6">The sequence shown here is derived from an EMBL/GenBank/DDBJ whole genome shotgun (WGS) entry which is preliminary data.</text>
</comment>
<dbReference type="RefSeq" id="WP_259625188.1">
    <property type="nucleotide sequence ID" value="NZ_JANYMP010000011.1"/>
</dbReference>
<protein>
    <submittedName>
        <fullName evidence="6">Neutral zinc metallopeptidase</fullName>
    </submittedName>
</protein>
<sequence>MPDDSAAVSAVEEQEAGRTPVDATAAVEEPAPAEAVTPVAVTPVAVTPAAAEDDLPANDEAVPPAAADEPADGLATVPAAEEPTQAPGEPDTFLTAEAMEFFAVAGAGPDPTAASAPAAETPVAKTFGVPEIFRASEPTQFLMPVQVEPVEQGELFELPKVVRDPDDVDTVVFTGVLDTDDLDEPRPTPAEPLAAEPLAAEPLAAERPKNSPAVLVSVFTMIICSVLGLGLLSRLDAREPVAGRPVAAPYTAAMAPTSTEPARPRAVQRLEDHPLLVNPKSLPQITCDLPVFGTSDQQLAAYYKAGVTCLDNAWGPVLKEANLPFEPPSLDAAPELSNGPCGAAPASEDAVAYYCGRNRMIYMPTGRLRENGGGDRPATHLATLAHEYGHHVQAMTGMLRAADLKIVGAGEKTPAGLEMSRRIELQANCFAGMFLGAAAGRGSISAELANRAEEDFQYAMEEAPDKNAHGSPANQGDWALSGFEANTTNACNTYAAPAAEVG</sequence>
<evidence type="ECO:0000256" key="5">
    <source>
        <dbReference type="SAM" id="MobiDB-lite"/>
    </source>
</evidence>
<accession>A0A9X2VNH9</accession>
<comment type="subcellular location">
    <subcellularLocation>
        <location evidence="1">Membrane</location>
        <topology evidence="1">Single-pass membrane protein</topology>
    </subcellularLocation>
</comment>
<dbReference type="Pfam" id="PF04228">
    <property type="entry name" value="Zn_peptidase"/>
    <property type="match status" value="1"/>
</dbReference>
<evidence type="ECO:0000256" key="4">
    <source>
        <dbReference type="ARBA" id="ARBA00023136"/>
    </source>
</evidence>
<dbReference type="AlphaFoldDB" id="A0A9X2VNH9"/>
<dbReference type="PANTHER" id="PTHR30168:SF0">
    <property type="entry name" value="INNER MEMBRANE PROTEIN"/>
    <property type="match status" value="1"/>
</dbReference>
<feature type="region of interest" description="Disordered" evidence="5">
    <location>
        <begin position="1"/>
        <end position="72"/>
    </location>
</feature>
<keyword evidence="3" id="KW-1133">Transmembrane helix</keyword>
<dbReference type="Proteomes" id="UP001141259">
    <property type="component" value="Unassembled WGS sequence"/>
</dbReference>
<feature type="compositionally biased region" description="Low complexity" evidence="5">
    <location>
        <begin position="58"/>
        <end position="68"/>
    </location>
</feature>
<keyword evidence="2" id="KW-0812">Transmembrane</keyword>
<dbReference type="InterPro" id="IPR007343">
    <property type="entry name" value="Uncharacterised_pept_Zn_put"/>
</dbReference>
<gene>
    <name evidence="6" type="ORF">NZH93_22710</name>
</gene>
<keyword evidence="4" id="KW-0472">Membrane</keyword>
<evidence type="ECO:0000256" key="2">
    <source>
        <dbReference type="ARBA" id="ARBA00022692"/>
    </source>
</evidence>
<evidence type="ECO:0000256" key="3">
    <source>
        <dbReference type="ARBA" id="ARBA00022989"/>
    </source>
</evidence>
<feature type="compositionally biased region" description="Low complexity" evidence="5">
    <location>
        <begin position="20"/>
        <end position="50"/>
    </location>
</feature>
<dbReference type="EMBL" id="JANYMP010000011">
    <property type="protein sequence ID" value="MCS7479682.1"/>
    <property type="molecule type" value="Genomic_DNA"/>
</dbReference>
<feature type="compositionally biased region" description="Low complexity" evidence="5">
    <location>
        <begin position="1"/>
        <end position="11"/>
    </location>
</feature>
<evidence type="ECO:0000313" key="6">
    <source>
        <dbReference type="EMBL" id="MCS7479682.1"/>
    </source>
</evidence>
<dbReference type="PANTHER" id="PTHR30168">
    <property type="entry name" value="PUTATIVE MEMBRANE PROTEIN YPFJ"/>
    <property type="match status" value="1"/>
</dbReference>
<evidence type="ECO:0000256" key="1">
    <source>
        <dbReference type="ARBA" id="ARBA00004167"/>
    </source>
</evidence>
<organism evidence="6 7">
    <name type="scientific">Umezawaea endophytica</name>
    <dbReference type="NCBI Taxonomy" id="1654476"/>
    <lineage>
        <taxon>Bacteria</taxon>
        <taxon>Bacillati</taxon>
        <taxon>Actinomycetota</taxon>
        <taxon>Actinomycetes</taxon>
        <taxon>Pseudonocardiales</taxon>
        <taxon>Pseudonocardiaceae</taxon>
        <taxon>Umezawaea</taxon>
    </lineage>
</organism>
<reference evidence="6" key="1">
    <citation type="submission" date="2022-08" db="EMBL/GenBank/DDBJ databases">
        <authorList>
            <person name="Tistechok S."/>
            <person name="Samborskyy M."/>
            <person name="Roman I."/>
        </authorList>
    </citation>
    <scope>NUCLEOTIDE SEQUENCE</scope>
    <source>
        <strain evidence="6">DSM 103496</strain>
    </source>
</reference>